<evidence type="ECO:0000259" key="10">
    <source>
        <dbReference type="SMART" id="SM01081"/>
    </source>
</evidence>
<evidence type="ECO:0000256" key="5">
    <source>
        <dbReference type="ARBA" id="ARBA00023295"/>
    </source>
</evidence>
<evidence type="ECO:0000256" key="9">
    <source>
        <dbReference type="SAM" id="SignalP"/>
    </source>
</evidence>
<evidence type="ECO:0000256" key="2">
    <source>
        <dbReference type="ARBA" id="ARBA00006285"/>
    </source>
</evidence>
<evidence type="ECO:0000256" key="3">
    <source>
        <dbReference type="ARBA" id="ARBA00012663"/>
    </source>
</evidence>
<dbReference type="InterPro" id="IPR012291">
    <property type="entry name" value="CBM2_carb-bd_dom_sf"/>
</dbReference>
<dbReference type="GO" id="GO:0005975">
    <property type="term" value="P:carbohydrate metabolic process"/>
    <property type="evidence" value="ECO:0007669"/>
    <property type="project" value="InterPro"/>
</dbReference>
<proteinExistence type="inferred from homology"/>
<reference evidence="11 12" key="1">
    <citation type="submission" date="2019-01" db="EMBL/GenBank/DDBJ databases">
        <authorList>
            <person name="Chen W.-M."/>
        </authorList>
    </citation>
    <scope>NUCLEOTIDE SEQUENCE [LARGE SCALE GENOMIC DNA]</scope>
    <source>
        <strain evidence="11 12">KYPC3</strain>
    </source>
</reference>
<dbReference type="Pfam" id="PF02838">
    <property type="entry name" value="Glyco_hydro_20b"/>
    <property type="match status" value="1"/>
</dbReference>
<dbReference type="InterPro" id="IPR015883">
    <property type="entry name" value="Glyco_hydro_20_cat"/>
</dbReference>
<dbReference type="AlphaFoldDB" id="A0A437R526"/>
<dbReference type="SUPFAM" id="SSF81296">
    <property type="entry name" value="E set domains"/>
    <property type="match status" value="1"/>
</dbReference>
<keyword evidence="5" id="KW-0326">Glycosidase</keyword>
<dbReference type="InterPro" id="IPR004866">
    <property type="entry name" value="CHB/HEX_N_dom"/>
</dbReference>
<dbReference type="PRINTS" id="PR00738">
    <property type="entry name" value="GLHYDRLASE20"/>
</dbReference>
<feature type="domain" description="Chitobiase/beta-hexosaminidases N-terminal" evidence="10">
    <location>
        <begin position="36"/>
        <end position="190"/>
    </location>
</feature>
<evidence type="ECO:0000256" key="7">
    <source>
        <dbReference type="ARBA" id="ARBA00033000"/>
    </source>
</evidence>
<dbReference type="GO" id="GO:0030203">
    <property type="term" value="P:glycosaminoglycan metabolic process"/>
    <property type="evidence" value="ECO:0007669"/>
    <property type="project" value="TreeGrafter"/>
</dbReference>
<dbReference type="InterPro" id="IPR017853">
    <property type="entry name" value="GH"/>
</dbReference>
<sequence length="869" mass="96632">MNTALTRFAALFALFQSPLLLAQNFTGQQQLQQFASKAKLEFAIESNFHTGGPVGLIKLQNSSDIALAPGRGNWQIYIHAIRKLTDAVPSGLQIEHVQGDLHRITATSGFKGLAAGQQLELRFIASSSLISFSDFMPRAFIVAGSLQPELFANTDSEQLSQFVAPFAKPEQQLRYAKPKPDLYPIATASSRFSQNQLVNEGDLTSQAVQDRIMPTPKKAVYAKGRTEVNSNWQINFQGRLTTEATYLQQQLAAAGLTLKSQSGVNEQHQQKIVLMVDPKISGAERYQLDINADSILIRGSDNAGAFYGLQSLLSLIPVQLSKGVASLPRVSVDDAPRYRWRGMHYDMARNFHGKDVTLRLIEQMARYKLNKLHLHLTEDEGWRLEIPGLPELTEIGAKRCFDLTEQRCLLTQLGTGPHASGSGNGYYSTADFIEILKFAAARHIEIVPEIDMPGHARAAIKSMEARYKKLLAQGKTEEARRYLLSDPADKSKYMTVQSYTDNSVNVCMESSYAFIDKVVYELQQMYRQAGIKLNTYHMGGDEVGVGSWEGSPACQALFAKNLPAVAGVADLKPYFVSRVAAMLHSRQLALAGWEDGLMYDKLNTFNRDQFANNQVIANVWDNIWEFGVGDRANRLANAGYQVILSHGTHLYFDHPQEAHPEERGYYWATRYSDNARVFGYMPDELYANADKTRDGEVITDLEALIGRALPALEKPENIIGMQGQLWSETVRTATQLEQMIYPRLLPLAERAWHQASWEGATADSKRRDADWQHFARVMAQRELPKLSKAGVSYYLPPPGAVVIDDELKANSSMPGLSIEYSLDQGQSWLPYAVSATEGIKVKSNALAGGKVWLRTKSASGDVSRVTTTD</sequence>
<dbReference type="Pfam" id="PF00728">
    <property type="entry name" value="Glyco_hydro_20"/>
    <property type="match status" value="1"/>
</dbReference>
<dbReference type="InterPro" id="IPR004867">
    <property type="entry name" value="CHB_C_dom"/>
</dbReference>
<dbReference type="Gene3D" id="3.30.379.10">
    <property type="entry name" value="Chitobiase/beta-hexosaminidase domain 2-like"/>
    <property type="match status" value="1"/>
</dbReference>
<dbReference type="InterPro" id="IPR008965">
    <property type="entry name" value="CBM2/CBM3_carb-bd_dom_sf"/>
</dbReference>
<dbReference type="SUPFAM" id="SSF51445">
    <property type="entry name" value="(Trans)glycosidases"/>
    <property type="match status" value="1"/>
</dbReference>
<dbReference type="Gene3D" id="2.60.40.10">
    <property type="entry name" value="Immunoglobulins"/>
    <property type="match status" value="1"/>
</dbReference>
<comment type="catalytic activity">
    <reaction evidence="1">
        <text>Hydrolysis of terminal non-reducing N-acetyl-D-hexosamine residues in N-acetyl-beta-D-hexosaminides.</text>
        <dbReference type="EC" id="3.2.1.52"/>
    </reaction>
</comment>
<dbReference type="InterPro" id="IPR014756">
    <property type="entry name" value="Ig_E-set"/>
</dbReference>
<evidence type="ECO:0000256" key="8">
    <source>
        <dbReference type="PIRSR" id="PIRSR625705-1"/>
    </source>
</evidence>
<dbReference type="EC" id="3.2.1.52" evidence="3"/>
<keyword evidence="4" id="KW-0378">Hydrolase</keyword>
<dbReference type="PANTHER" id="PTHR22600">
    <property type="entry name" value="BETA-HEXOSAMINIDASE"/>
    <property type="match status" value="1"/>
</dbReference>
<dbReference type="GO" id="GO:0004563">
    <property type="term" value="F:beta-N-acetylhexosaminidase activity"/>
    <property type="evidence" value="ECO:0007669"/>
    <property type="project" value="UniProtKB-EC"/>
</dbReference>
<dbReference type="InterPro" id="IPR025705">
    <property type="entry name" value="Beta_hexosaminidase_sua/sub"/>
</dbReference>
<dbReference type="CDD" id="cd02847">
    <property type="entry name" value="E_set_Chitobiase_C"/>
    <property type="match status" value="1"/>
</dbReference>
<accession>A0A437R526</accession>
<dbReference type="PANTHER" id="PTHR22600:SF57">
    <property type="entry name" value="BETA-N-ACETYLHEXOSAMINIDASE"/>
    <property type="match status" value="1"/>
</dbReference>
<dbReference type="CDD" id="cd06569">
    <property type="entry name" value="GH20_Sm-chitobiase-like"/>
    <property type="match status" value="1"/>
</dbReference>
<gene>
    <name evidence="11" type="ORF">EOE67_01185</name>
</gene>
<dbReference type="Proteomes" id="UP000283077">
    <property type="component" value="Unassembled WGS sequence"/>
</dbReference>
<dbReference type="OrthoDB" id="9763537at2"/>
<dbReference type="InterPro" id="IPR013783">
    <property type="entry name" value="Ig-like_fold"/>
</dbReference>
<dbReference type="Gene3D" id="3.20.20.80">
    <property type="entry name" value="Glycosidases"/>
    <property type="match status" value="1"/>
</dbReference>
<comment type="similarity">
    <text evidence="2">Belongs to the glycosyl hydrolase 20 family.</text>
</comment>
<dbReference type="InterPro" id="IPR015882">
    <property type="entry name" value="HEX_bac_N"/>
</dbReference>
<feature type="signal peptide" evidence="9">
    <location>
        <begin position="1"/>
        <end position="22"/>
    </location>
</feature>
<keyword evidence="12" id="KW-1185">Reference proteome</keyword>
<dbReference type="GO" id="GO:0016020">
    <property type="term" value="C:membrane"/>
    <property type="evidence" value="ECO:0007669"/>
    <property type="project" value="TreeGrafter"/>
</dbReference>
<dbReference type="Pfam" id="PF03174">
    <property type="entry name" value="CHB_HEX_C"/>
    <property type="match status" value="1"/>
</dbReference>
<protein>
    <recommendedName>
        <fullName evidence="3">beta-N-acetylhexosaminidase</fullName>
        <ecNumber evidence="3">3.2.1.52</ecNumber>
    </recommendedName>
    <alternativeName>
        <fullName evidence="6">Beta-N-acetylhexosaminidase</fullName>
    </alternativeName>
    <alternativeName>
        <fullName evidence="7">N-acetyl-beta-glucosaminidase</fullName>
    </alternativeName>
</protein>
<feature type="chain" id="PRO_5019181790" description="beta-N-acetylhexosaminidase" evidence="9">
    <location>
        <begin position="23"/>
        <end position="869"/>
    </location>
</feature>
<name>A0A437R526_9GAMM</name>
<comment type="caution">
    <text evidence="11">The sequence shown here is derived from an EMBL/GenBank/DDBJ whole genome shotgun (WGS) entry which is preliminary data.</text>
</comment>
<dbReference type="SMART" id="SM01081">
    <property type="entry name" value="CHB_HEX"/>
    <property type="match status" value="1"/>
</dbReference>
<dbReference type="RefSeq" id="WP_127697227.1">
    <property type="nucleotide sequence ID" value="NZ_SACS01000001.1"/>
</dbReference>
<evidence type="ECO:0000256" key="4">
    <source>
        <dbReference type="ARBA" id="ARBA00022801"/>
    </source>
</evidence>
<dbReference type="InterPro" id="IPR029018">
    <property type="entry name" value="Hex-like_dom2"/>
</dbReference>
<keyword evidence="9" id="KW-0732">Signal</keyword>
<dbReference type="EMBL" id="SACS01000001">
    <property type="protein sequence ID" value="RVU41842.1"/>
    <property type="molecule type" value="Genomic_DNA"/>
</dbReference>
<feature type="active site" description="Proton donor" evidence="8">
    <location>
        <position position="542"/>
    </location>
</feature>
<dbReference type="Gene3D" id="2.60.40.290">
    <property type="match status" value="1"/>
</dbReference>
<dbReference type="GO" id="GO:0030247">
    <property type="term" value="F:polysaccharide binding"/>
    <property type="evidence" value="ECO:0007669"/>
    <property type="project" value="InterPro"/>
</dbReference>
<evidence type="ECO:0000313" key="12">
    <source>
        <dbReference type="Proteomes" id="UP000283077"/>
    </source>
</evidence>
<dbReference type="SUPFAM" id="SSF55545">
    <property type="entry name" value="beta-N-acetylhexosaminidase-like domain"/>
    <property type="match status" value="1"/>
</dbReference>
<evidence type="ECO:0000313" key="11">
    <source>
        <dbReference type="EMBL" id="RVU41842.1"/>
    </source>
</evidence>
<organism evidence="11 12">
    <name type="scientific">Rheinheimera riviphila</name>
    <dbReference type="NCBI Taxonomy" id="1834037"/>
    <lineage>
        <taxon>Bacteria</taxon>
        <taxon>Pseudomonadati</taxon>
        <taxon>Pseudomonadota</taxon>
        <taxon>Gammaproteobacteria</taxon>
        <taxon>Chromatiales</taxon>
        <taxon>Chromatiaceae</taxon>
        <taxon>Rheinheimera</taxon>
    </lineage>
</organism>
<evidence type="ECO:0000256" key="6">
    <source>
        <dbReference type="ARBA" id="ARBA00030512"/>
    </source>
</evidence>
<dbReference type="Pfam" id="PF03173">
    <property type="entry name" value="CHB_HEX"/>
    <property type="match status" value="1"/>
</dbReference>
<dbReference type="SUPFAM" id="SSF49384">
    <property type="entry name" value="Carbohydrate-binding domain"/>
    <property type="match status" value="1"/>
</dbReference>
<evidence type="ECO:0000256" key="1">
    <source>
        <dbReference type="ARBA" id="ARBA00001231"/>
    </source>
</evidence>